<dbReference type="AlphaFoldDB" id="A0A2R3Z1R1"/>
<dbReference type="PANTHER" id="PTHR12110:SF41">
    <property type="entry name" value="INOSOSE DEHYDRATASE"/>
    <property type="match status" value="1"/>
</dbReference>
<protein>
    <submittedName>
        <fullName evidence="3">Sugar phosphate isomerase</fullName>
    </submittedName>
</protein>
<sequence length="285" mass="32792">MTNFKKWGLLALLGVFLSVTNSFAQERFGGLALYTVRDAMADNPKETLKKVADMGYKYIEAAGYENGKFYGMEPKEFKKYLDELGLIPLSTHQGSVTLENADKMMQDVKDAGFEYFVLPVPPMGYFTYDQEKQSMGMKDDVKTLTNIFNTLGKKAEAKGLKLLYHNHNFEFKENENGIKAYDYFLKNTDPKYVNFQMDLYWITKAGEDPVAYFKKYPGRFKLWHVKDMDDQGRFAPVGTGTIDFKRIFNNKDLAGMQHYLVEQDKTFNHTPLEAAKISHENLKAI</sequence>
<dbReference type="Gene3D" id="3.20.20.150">
    <property type="entry name" value="Divalent-metal-dependent TIM barrel enzymes"/>
    <property type="match status" value="1"/>
</dbReference>
<feature type="signal peptide" evidence="1">
    <location>
        <begin position="1"/>
        <end position="24"/>
    </location>
</feature>
<gene>
    <name evidence="3" type="ORF">C7S20_02360</name>
</gene>
<feature type="domain" description="Xylose isomerase-like TIM barrel" evidence="2">
    <location>
        <begin position="48"/>
        <end position="250"/>
    </location>
</feature>
<keyword evidence="3" id="KW-0413">Isomerase</keyword>
<dbReference type="OrthoDB" id="9798407at2"/>
<dbReference type="KEGG" id="grs:C7S20_02360"/>
<dbReference type="SUPFAM" id="SSF51658">
    <property type="entry name" value="Xylose isomerase-like"/>
    <property type="match status" value="1"/>
</dbReference>
<dbReference type="Pfam" id="PF01261">
    <property type="entry name" value="AP_endonuc_2"/>
    <property type="match status" value="1"/>
</dbReference>
<evidence type="ECO:0000259" key="2">
    <source>
        <dbReference type="Pfam" id="PF01261"/>
    </source>
</evidence>
<dbReference type="InterPro" id="IPR050312">
    <property type="entry name" value="IolE/XylAMocC-like"/>
</dbReference>
<evidence type="ECO:0000313" key="4">
    <source>
        <dbReference type="Proteomes" id="UP000241507"/>
    </source>
</evidence>
<dbReference type="GO" id="GO:0016853">
    <property type="term" value="F:isomerase activity"/>
    <property type="evidence" value="ECO:0007669"/>
    <property type="project" value="UniProtKB-KW"/>
</dbReference>
<dbReference type="InterPro" id="IPR036237">
    <property type="entry name" value="Xyl_isomerase-like_sf"/>
</dbReference>
<evidence type="ECO:0000256" key="1">
    <source>
        <dbReference type="SAM" id="SignalP"/>
    </source>
</evidence>
<accession>A0A2R3Z1R1</accession>
<evidence type="ECO:0000313" key="3">
    <source>
        <dbReference type="EMBL" id="AVR44199.1"/>
    </source>
</evidence>
<reference evidence="4" key="1">
    <citation type="submission" date="2018-03" db="EMBL/GenBank/DDBJ databases">
        <title>Gramella fulva sp. nov., isolated from a dry surface of tidal flat.</title>
        <authorList>
            <person name="Hwang S.H."/>
            <person name="Hwang W.M."/>
            <person name="Kang K."/>
            <person name="Ahn T.-Y."/>
        </authorList>
    </citation>
    <scope>NUCLEOTIDE SEQUENCE [LARGE SCALE GENOMIC DNA]</scope>
    <source>
        <strain evidence="4">SH35</strain>
    </source>
</reference>
<dbReference type="EMBL" id="CP028136">
    <property type="protein sequence ID" value="AVR44199.1"/>
    <property type="molecule type" value="Genomic_DNA"/>
</dbReference>
<organism evidence="3 4">
    <name type="scientific">Christiangramia fulva</name>
    <dbReference type="NCBI Taxonomy" id="2126553"/>
    <lineage>
        <taxon>Bacteria</taxon>
        <taxon>Pseudomonadati</taxon>
        <taxon>Bacteroidota</taxon>
        <taxon>Flavobacteriia</taxon>
        <taxon>Flavobacteriales</taxon>
        <taxon>Flavobacteriaceae</taxon>
        <taxon>Christiangramia</taxon>
    </lineage>
</organism>
<name>A0A2R3Z1R1_9FLAO</name>
<proteinExistence type="predicted"/>
<keyword evidence="4" id="KW-1185">Reference proteome</keyword>
<feature type="chain" id="PRO_5015332946" evidence="1">
    <location>
        <begin position="25"/>
        <end position="285"/>
    </location>
</feature>
<dbReference type="PANTHER" id="PTHR12110">
    <property type="entry name" value="HYDROXYPYRUVATE ISOMERASE"/>
    <property type="match status" value="1"/>
</dbReference>
<keyword evidence="1" id="KW-0732">Signal</keyword>
<dbReference type="Proteomes" id="UP000241507">
    <property type="component" value="Chromosome"/>
</dbReference>
<dbReference type="InterPro" id="IPR013022">
    <property type="entry name" value="Xyl_isomerase-like_TIM-brl"/>
</dbReference>